<dbReference type="Gene3D" id="1.10.4080.10">
    <property type="entry name" value="ADP-ribosylation/Crystallin J1"/>
    <property type="match status" value="1"/>
</dbReference>
<dbReference type="RefSeq" id="XP_068354193.1">
    <property type="nucleotide sequence ID" value="XM_068490202.1"/>
</dbReference>
<dbReference type="Gene3D" id="3.80.10.10">
    <property type="entry name" value="Ribonuclease Inhibitor"/>
    <property type="match status" value="1"/>
</dbReference>
<dbReference type="PANTHER" id="PTHR16222">
    <property type="entry name" value="ADP-RIBOSYLGLYCOHYDROLASE"/>
    <property type="match status" value="1"/>
</dbReference>
<comment type="caution">
    <text evidence="13">The sequence shown here is derived from an EMBL/GenBank/DDBJ whole genome shotgun (WGS) entry which is preliminary data.</text>
</comment>
<keyword evidence="12" id="KW-0479">Metal-binding</keyword>
<comment type="similarity">
    <text evidence="1">Belongs to the ADP-ribosylglycohydrolase family.</text>
</comment>
<dbReference type="Pfam" id="PF03747">
    <property type="entry name" value="ADP_ribosyl_GH"/>
    <property type="match status" value="1"/>
</dbReference>
<keyword evidence="14" id="KW-1185">Reference proteome</keyword>
<comment type="catalytic activity">
    <reaction evidence="11">
        <text>alpha-NAD(+) + H2O = ADP-D-ribose + nicotinamide + H(+)</text>
        <dbReference type="Rhea" id="RHEA:68792"/>
        <dbReference type="ChEBI" id="CHEBI:15377"/>
        <dbReference type="ChEBI" id="CHEBI:15378"/>
        <dbReference type="ChEBI" id="CHEBI:17154"/>
        <dbReference type="ChEBI" id="CHEBI:57967"/>
        <dbReference type="ChEBI" id="CHEBI:77017"/>
    </reaction>
</comment>
<dbReference type="GO" id="GO:0004649">
    <property type="term" value="F:poly(ADP-ribose) glycohydrolase activity"/>
    <property type="evidence" value="ECO:0007669"/>
    <property type="project" value="UniProtKB-EC"/>
</dbReference>
<dbReference type="InterPro" id="IPR050792">
    <property type="entry name" value="ADP-ribosylglycohydrolase"/>
</dbReference>
<dbReference type="InterPro" id="IPR036705">
    <property type="entry name" value="Ribosyl_crysJ1_sf"/>
</dbReference>
<dbReference type="InterPro" id="IPR005502">
    <property type="entry name" value="Ribosyl_crysJ1"/>
</dbReference>
<evidence type="ECO:0000256" key="11">
    <source>
        <dbReference type="ARBA" id="ARBA00049015"/>
    </source>
</evidence>
<dbReference type="EC" id="3.2.1.143" evidence="2"/>
<evidence type="ECO:0000256" key="12">
    <source>
        <dbReference type="PIRSR" id="PIRSR605502-1"/>
    </source>
</evidence>
<comment type="cofactor">
    <cofactor evidence="12">
        <name>Mg(2+)</name>
        <dbReference type="ChEBI" id="CHEBI:18420"/>
    </cofactor>
    <text evidence="12">Binds 2 magnesium ions per subunit.</text>
</comment>
<evidence type="ECO:0000313" key="13">
    <source>
        <dbReference type="EMBL" id="OHT01057.1"/>
    </source>
</evidence>
<dbReference type="Proteomes" id="UP000179807">
    <property type="component" value="Unassembled WGS sequence"/>
</dbReference>
<evidence type="ECO:0000256" key="10">
    <source>
        <dbReference type="ARBA" id="ARBA00043193"/>
    </source>
</evidence>
<dbReference type="GeneID" id="94824906"/>
<evidence type="ECO:0000256" key="3">
    <source>
        <dbReference type="ARBA" id="ARBA00022801"/>
    </source>
</evidence>
<dbReference type="SUPFAM" id="SSF101478">
    <property type="entry name" value="ADP-ribosylglycohydrolase"/>
    <property type="match status" value="1"/>
</dbReference>
<keyword evidence="12" id="KW-0460">Magnesium</keyword>
<dbReference type="VEuPathDB" id="TrichDB:TRFO_01614"/>
<evidence type="ECO:0000256" key="8">
    <source>
        <dbReference type="ARBA" id="ARBA00042850"/>
    </source>
</evidence>
<dbReference type="PANTHER" id="PTHR16222:SF24">
    <property type="entry name" value="ADP-RIBOSYLHYDROLASE ARH3"/>
    <property type="match status" value="1"/>
</dbReference>
<proteinExistence type="inferred from homology"/>
<dbReference type="AlphaFoldDB" id="A0A1J4JPJ5"/>
<evidence type="ECO:0000256" key="1">
    <source>
        <dbReference type="ARBA" id="ARBA00010702"/>
    </source>
</evidence>
<evidence type="ECO:0000256" key="6">
    <source>
        <dbReference type="ARBA" id="ARBA00042471"/>
    </source>
</evidence>
<dbReference type="EMBL" id="MLAK01000926">
    <property type="protein sequence ID" value="OHT01057.1"/>
    <property type="molecule type" value="Genomic_DNA"/>
</dbReference>
<evidence type="ECO:0000256" key="9">
    <source>
        <dbReference type="ARBA" id="ARBA00043187"/>
    </source>
</evidence>
<evidence type="ECO:0000256" key="4">
    <source>
        <dbReference type="ARBA" id="ARBA00041057"/>
    </source>
</evidence>
<feature type="binding site" evidence="12">
    <location>
        <position position="370"/>
    </location>
    <ligand>
        <name>Mg(2+)</name>
        <dbReference type="ChEBI" id="CHEBI:18420"/>
        <label>1</label>
    </ligand>
</feature>
<reference evidence="13" key="1">
    <citation type="submission" date="2016-10" db="EMBL/GenBank/DDBJ databases">
        <authorList>
            <person name="Benchimol M."/>
            <person name="Almeida L.G."/>
            <person name="Vasconcelos A.T."/>
            <person name="Perreira-Neves A."/>
            <person name="Rosa I.A."/>
            <person name="Tasca T."/>
            <person name="Bogo M.R."/>
            <person name="de Souza W."/>
        </authorList>
    </citation>
    <scope>NUCLEOTIDE SEQUENCE [LARGE SCALE GENOMIC DNA]</scope>
    <source>
        <strain evidence="13">K</strain>
    </source>
</reference>
<dbReference type="OrthoDB" id="2021138at2759"/>
<sequence length="664" mass="75183">MSHNSRCKACGKTSDKSICQKCFIPFNSSSDDRVSFAFAMKVPDFSKLKNVEVLDLFRTSIASLNMSDFPRIKKIRAARCLNLNRVNLQKMPNLEVIDFSANKELIQITADKLPNLVAFDVSFCEKLISIPNIKYPALNFLSTRHTKISELPDTPNILFLDISSTNIENIENIQNYDKLEIFIFDRMKFTSFNICQLSNLPNLNVIQSDVENVLNNSSEFQWNPNTKLTQIWLNNSKTVEEFPIDNEKMSVMLPNEDLRGLKFKSPHEAGEWHYAARKVYGPWPLPPCYQRKPRISRSKFAIPSNFDHHRAVISILGSIFGATVADTISLFVERQKPEVINFMLEGTIDSTWSHPRITRRAVELPRGGITDNTAMMLMIMRSLTGRDGKFLETDLAKRIKEYVNEGMTENQLHIIGHSASVTKIVRDPQFSSDPSAAAKKYWMQSGETPSGNDALTRSVVPGCFQFWDDKSVCENSEIVCKTTHFDPRCRFAAVCISLMVARFIQIRSSTKKDEKKCISELFDVDQCINDAISAVKDLTPYMIQEIRKFTDVDDLNRLGLCNFTPLVLQALGCAVWALKSGLQYKDGVEAILRAGGDAATNAAVVGAVLGAKWGLSAIPIDLMWYFWCGAPVEYDTKTFLKLMDIDFQMPTYEEYFTMNFGDLL</sequence>
<protein>
    <recommendedName>
        <fullName evidence="4">ADP-ribosylhydrolase ARH3</fullName>
        <ecNumber evidence="2">3.2.1.143</ecNumber>
    </recommendedName>
    <alternativeName>
        <fullName evidence="5">ADP-ribose glycohydrolase ARH3</fullName>
    </alternativeName>
    <alternativeName>
        <fullName evidence="6">ADP-ribosylhydrolase 3</fullName>
    </alternativeName>
    <alternativeName>
        <fullName evidence="9">O-acetyl-ADP-ribose deacetylase ARH3</fullName>
    </alternativeName>
    <alternativeName>
        <fullName evidence="10">Poly(ADP-ribose) glycohydrolase ARH3</fullName>
    </alternativeName>
    <alternativeName>
        <fullName evidence="8">[Protein ADP-ribosylarginine] hydrolase-like protein 2</fullName>
    </alternativeName>
    <alternativeName>
        <fullName evidence="7">[Protein ADP-ribosylserine] hydrolase</fullName>
    </alternativeName>
</protein>
<name>A0A1J4JPJ5_9EUKA</name>
<feature type="binding site" evidence="12">
    <location>
        <position position="600"/>
    </location>
    <ligand>
        <name>Mg(2+)</name>
        <dbReference type="ChEBI" id="CHEBI:18420"/>
        <label>1</label>
    </ligand>
</feature>
<evidence type="ECO:0000256" key="2">
    <source>
        <dbReference type="ARBA" id="ARBA00012255"/>
    </source>
</evidence>
<accession>A0A1J4JPJ5</accession>
<evidence type="ECO:0000256" key="5">
    <source>
        <dbReference type="ARBA" id="ARBA00042398"/>
    </source>
</evidence>
<feature type="binding site" evidence="12">
    <location>
        <position position="371"/>
    </location>
    <ligand>
        <name>Mg(2+)</name>
        <dbReference type="ChEBI" id="CHEBI:18420"/>
        <label>1</label>
    </ligand>
</feature>
<dbReference type="InterPro" id="IPR032675">
    <property type="entry name" value="LRR_dom_sf"/>
</dbReference>
<gene>
    <name evidence="13" type="ORF">TRFO_01614</name>
</gene>
<evidence type="ECO:0000256" key="7">
    <source>
        <dbReference type="ARBA" id="ARBA00042722"/>
    </source>
</evidence>
<organism evidence="13 14">
    <name type="scientific">Tritrichomonas foetus</name>
    <dbReference type="NCBI Taxonomy" id="1144522"/>
    <lineage>
        <taxon>Eukaryota</taxon>
        <taxon>Metamonada</taxon>
        <taxon>Parabasalia</taxon>
        <taxon>Tritrichomonadida</taxon>
        <taxon>Tritrichomonadidae</taxon>
        <taxon>Tritrichomonas</taxon>
    </lineage>
</organism>
<keyword evidence="3" id="KW-0378">Hydrolase</keyword>
<evidence type="ECO:0000313" key="14">
    <source>
        <dbReference type="Proteomes" id="UP000179807"/>
    </source>
</evidence>
<feature type="binding site" evidence="12">
    <location>
        <position position="597"/>
    </location>
    <ligand>
        <name>Mg(2+)</name>
        <dbReference type="ChEBI" id="CHEBI:18420"/>
        <label>1</label>
    </ligand>
</feature>
<dbReference type="SUPFAM" id="SSF52058">
    <property type="entry name" value="L domain-like"/>
    <property type="match status" value="1"/>
</dbReference>
<dbReference type="GO" id="GO:0046872">
    <property type="term" value="F:metal ion binding"/>
    <property type="evidence" value="ECO:0007669"/>
    <property type="project" value="UniProtKB-KW"/>
</dbReference>